<reference evidence="1" key="1">
    <citation type="submission" date="2022-10" db="EMBL/GenBank/DDBJ databases">
        <authorList>
            <person name="Chen Y."/>
            <person name="Dougan E. K."/>
            <person name="Chan C."/>
            <person name="Rhodes N."/>
            <person name="Thang M."/>
        </authorList>
    </citation>
    <scope>NUCLEOTIDE SEQUENCE</scope>
</reference>
<dbReference type="EMBL" id="CAMXCT010000060">
    <property type="protein sequence ID" value="CAI3973248.1"/>
    <property type="molecule type" value="Genomic_DNA"/>
</dbReference>
<organism evidence="1">
    <name type="scientific">Cladocopium goreaui</name>
    <dbReference type="NCBI Taxonomy" id="2562237"/>
    <lineage>
        <taxon>Eukaryota</taxon>
        <taxon>Sar</taxon>
        <taxon>Alveolata</taxon>
        <taxon>Dinophyceae</taxon>
        <taxon>Suessiales</taxon>
        <taxon>Symbiodiniaceae</taxon>
        <taxon>Cladocopium</taxon>
    </lineage>
</organism>
<name>A0A9P1FEJ7_9DINO</name>
<reference evidence="2" key="2">
    <citation type="submission" date="2024-04" db="EMBL/GenBank/DDBJ databases">
        <authorList>
            <person name="Chen Y."/>
            <person name="Shah S."/>
            <person name="Dougan E. K."/>
            <person name="Thang M."/>
            <person name="Chan C."/>
        </authorList>
    </citation>
    <scope>NUCLEOTIDE SEQUENCE [LARGE SCALE GENOMIC DNA]</scope>
</reference>
<keyword evidence="3" id="KW-1185">Reference proteome</keyword>
<gene>
    <name evidence="1" type="ORF">C1SCF055_LOCUS1768</name>
</gene>
<protein>
    <submittedName>
        <fullName evidence="1">Uncharacterized protein</fullName>
    </submittedName>
</protein>
<dbReference type="OrthoDB" id="448744at2759"/>
<sequence length="533" mass="59716">MTTEDILVGTWHTPEQFVNKAQHSPHPMEENALHKITKDATEFVAKSPVKLVSIERKKNLLKAKILARQLESQEKELHEGLPTSIQKVVQDKKILLWEKLLELNNYDDMKVVHFMKEGIGSRGKKAADGLSEHLESTAQEEVDLDFLEGPFTSAEEVTNLLGHSNWRIMRRFVIEQGAKLRPIDDGLEAQLNSAYTSAIRLDLQDADYVGSSLDTDDLVSDFLDLLGWRHDRTGPKGKPFSPSFDVLGMTLDLSNLESTGHLTLKNKEGRVEKIASKVLQVQQSGQMSLLEAQEIHGLLNFATGYFAGRSLRYSCFKIFSLAGKGQTLTEPLQDWCCEVLILLENTRPRAIPTKTILIFTDGSWEDGFGGLGAVLLDESSGSRFVIQDQVPEGLLSLWKGLVGDQLICQIELLAMILVRWQWKHELHNRKVLLFVDNNSARGGTVKGRSNSPTMDDLIKAFYSIEVHLPSFWWVERVPSKSNPADEPSRMEGRAAAERWGATFVNGFSCLETVSTWLTQAAANRKNPKQKGPV</sequence>
<dbReference type="Proteomes" id="UP001152797">
    <property type="component" value="Unassembled WGS sequence"/>
</dbReference>
<evidence type="ECO:0000313" key="2">
    <source>
        <dbReference type="EMBL" id="CAL1126623.1"/>
    </source>
</evidence>
<evidence type="ECO:0000313" key="1">
    <source>
        <dbReference type="EMBL" id="CAI3973248.1"/>
    </source>
</evidence>
<dbReference type="EMBL" id="CAMXCT030000060">
    <property type="protein sequence ID" value="CAL4760560.1"/>
    <property type="molecule type" value="Genomic_DNA"/>
</dbReference>
<dbReference type="AlphaFoldDB" id="A0A9P1FEJ7"/>
<evidence type="ECO:0000313" key="3">
    <source>
        <dbReference type="Proteomes" id="UP001152797"/>
    </source>
</evidence>
<proteinExistence type="predicted"/>
<comment type="caution">
    <text evidence="1">The sequence shown here is derived from an EMBL/GenBank/DDBJ whole genome shotgun (WGS) entry which is preliminary data.</text>
</comment>
<dbReference type="EMBL" id="CAMXCT020000060">
    <property type="protein sequence ID" value="CAL1126623.1"/>
    <property type="molecule type" value="Genomic_DNA"/>
</dbReference>
<accession>A0A9P1FEJ7</accession>